<dbReference type="GO" id="GO:0015833">
    <property type="term" value="P:peptide transport"/>
    <property type="evidence" value="ECO:0007669"/>
    <property type="project" value="TreeGrafter"/>
</dbReference>
<name>A0A251X491_9GAMM</name>
<dbReference type="AlphaFoldDB" id="A0A251X491"/>
<protein>
    <submittedName>
        <fullName evidence="6">Peptide ABC transporter substrate-binding protein</fullName>
    </submittedName>
</protein>
<keyword evidence="2" id="KW-0813">Transport</keyword>
<evidence type="ECO:0000313" key="7">
    <source>
        <dbReference type="Proteomes" id="UP000194798"/>
    </source>
</evidence>
<organism evidence="6 7">
    <name type="scientific">Thioflexithrix psekupsensis</name>
    <dbReference type="NCBI Taxonomy" id="1570016"/>
    <lineage>
        <taxon>Bacteria</taxon>
        <taxon>Pseudomonadati</taxon>
        <taxon>Pseudomonadota</taxon>
        <taxon>Gammaproteobacteria</taxon>
        <taxon>Thiotrichales</taxon>
        <taxon>Thioflexithrix</taxon>
    </lineage>
</organism>
<gene>
    <name evidence="6" type="ORF">TPSD3_13895</name>
</gene>
<dbReference type="OrthoDB" id="9801912at2"/>
<dbReference type="InterPro" id="IPR000914">
    <property type="entry name" value="SBP_5_dom"/>
</dbReference>
<dbReference type="SUPFAM" id="SSF53850">
    <property type="entry name" value="Periplasmic binding protein-like II"/>
    <property type="match status" value="1"/>
</dbReference>
<dbReference type="Proteomes" id="UP000194798">
    <property type="component" value="Unassembled WGS sequence"/>
</dbReference>
<dbReference type="Pfam" id="PF00496">
    <property type="entry name" value="SBP_bac_5"/>
    <property type="match status" value="1"/>
</dbReference>
<dbReference type="Gene3D" id="3.90.76.10">
    <property type="entry name" value="Dipeptide-binding Protein, Domain 1"/>
    <property type="match status" value="1"/>
</dbReference>
<dbReference type="EMBL" id="MSLT01000023">
    <property type="protein sequence ID" value="OUD12210.1"/>
    <property type="molecule type" value="Genomic_DNA"/>
</dbReference>
<dbReference type="GO" id="GO:0030288">
    <property type="term" value="C:outer membrane-bounded periplasmic space"/>
    <property type="evidence" value="ECO:0007669"/>
    <property type="project" value="UniProtKB-ARBA"/>
</dbReference>
<dbReference type="InterPro" id="IPR030678">
    <property type="entry name" value="Peptide/Ni-bd"/>
</dbReference>
<feature type="signal peptide" evidence="4">
    <location>
        <begin position="1"/>
        <end position="22"/>
    </location>
</feature>
<reference evidence="6 7" key="1">
    <citation type="submission" date="2016-12" db="EMBL/GenBank/DDBJ databases">
        <title>Thioflexothrix psekupsii D3 genome sequencing and assembly.</title>
        <authorList>
            <person name="Fomenkov A."/>
            <person name="Vincze T."/>
            <person name="Grabovich M."/>
            <person name="Anton B.P."/>
            <person name="Dubinina G."/>
            <person name="Orlova M."/>
            <person name="Belousova E."/>
            <person name="Roberts R.J."/>
        </authorList>
    </citation>
    <scope>NUCLEOTIDE SEQUENCE [LARGE SCALE GENOMIC DNA]</scope>
    <source>
        <strain evidence="6">D3</strain>
    </source>
</reference>
<evidence type="ECO:0000313" key="6">
    <source>
        <dbReference type="EMBL" id="OUD12210.1"/>
    </source>
</evidence>
<comment type="caution">
    <text evidence="6">The sequence shown here is derived from an EMBL/GenBank/DDBJ whole genome shotgun (WGS) entry which is preliminary data.</text>
</comment>
<dbReference type="PANTHER" id="PTHR30290:SF9">
    <property type="entry name" value="OLIGOPEPTIDE-BINDING PROTEIN APPA"/>
    <property type="match status" value="1"/>
</dbReference>
<dbReference type="GO" id="GO:0043190">
    <property type="term" value="C:ATP-binding cassette (ABC) transporter complex"/>
    <property type="evidence" value="ECO:0007669"/>
    <property type="project" value="InterPro"/>
</dbReference>
<evidence type="ECO:0000259" key="5">
    <source>
        <dbReference type="Pfam" id="PF00496"/>
    </source>
</evidence>
<evidence type="ECO:0000256" key="3">
    <source>
        <dbReference type="ARBA" id="ARBA00022729"/>
    </source>
</evidence>
<keyword evidence="7" id="KW-1185">Reference proteome</keyword>
<dbReference type="GO" id="GO:1904680">
    <property type="term" value="F:peptide transmembrane transporter activity"/>
    <property type="evidence" value="ECO:0007669"/>
    <property type="project" value="TreeGrafter"/>
</dbReference>
<dbReference type="InterPro" id="IPR039424">
    <property type="entry name" value="SBP_5"/>
</dbReference>
<comment type="similarity">
    <text evidence="1">Belongs to the bacterial solute-binding protein 5 family.</text>
</comment>
<keyword evidence="3 4" id="KW-0732">Signal</keyword>
<evidence type="ECO:0000256" key="4">
    <source>
        <dbReference type="SAM" id="SignalP"/>
    </source>
</evidence>
<dbReference type="Gene3D" id="3.40.190.10">
    <property type="entry name" value="Periplasmic binding protein-like II"/>
    <property type="match status" value="1"/>
</dbReference>
<sequence length="491" mass="56257">MHYIIFLASLLLLTACGAPDNAAIRFGLAAAPVNLDPRQATDAASSRINRLLYRGLVDFDAALRPVPDLADWRVRDALELEYELTLRPDRPDFHHQRPLTAHDVKATYDWILHAENASPLRGNLQIIREIEIVDNNTLIFKLNKADLLFPTRLTVGIVPHDLHDHRFTRHPIGNGEFEFIQWQEDNRLTLRRRHDGQLVTFYEVKDPVVRSLKLIHAELDLIQNDLSPELVTWLSQQKSVKVETRTGSNFAYLGFNLQDPLTQQLTVRRAIAHAIDREAIIKYVMGNAADLAHGLLPPHHWAGQTVNHYEYNPELARQLLASIDKSMPLMLSYKTSNNPFRVRLASVIQQQLEAVGLTVSLQTYDWGTFYGDIKQGRFQMFSLAWIGIKTPDIFRYAFHSEAQPPNGANRGRFVDPIVDQFIEQAEQAQELETQANLYRQLQTYLHEQLPYIPLWYEDHILVYNKRLHGYSLAADGNYDGLKTATLITPSH</sequence>
<feature type="domain" description="Solute-binding protein family 5" evidence="5">
    <location>
        <begin position="65"/>
        <end position="398"/>
    </location>
</feature>
<accession>A0A251X491</accession>
<feature type="chain" id="PRO_5013372741" evidence="4">
    <location>
        <begin position="23"/>
        <end position="491"/>
    </location>
</feature>
<proteinExistence type="inferred from homology"/>
<dbReference type="RefSeq" id="WP_086489132.1">
    <property type="nucleotide sequence ID" value="NZ_MSLT01000023.1"/>
</dbReference>
<evidence type="ECO:0000256" key="2">
    <source>
        <dbReference type="ARBA" id="ARBA00022448"/>
    </source>
</evidence>
<dbReference type="PANTHER" id="PTHR30290">
    <property type="entry name" value="PERIPLASMIC BINDING COMPONENT OF ABC TRANSPORTER"/>
    <property type="match status" value="1"/>
</dbReference>
<dbReference type="CDD" id="cd00995">
    <property type="entry name" value="PBP2_NikA_DppA_OppA_like"/>
    <property type="match status" value="1"/>
</dbReference>
<evidence type="ECO:0000256" key="1">
    <source>
        <dbReference type="ARBA" id="ARBA00005695"/>
    </source>
</evidence>
<dbReference type="Gene3D" id="3.10.105.10">
    <property type="entry name" value="Dipeptide-binding Protein, Domain 3"/>
    <property type="match status" value="1"/>
</dbReference>
<dbReference type="PIRSF" id="PIRSF002741">
    <property type="entry name" value="MppA"/>
    <property type="match status" value="1"/>
</dbReference>